<dbReference type="Pfam" id="PF05973">
    <property type="entry name" value="Gp49"/>
    <property type="match status" value="1"/>
</dbReference>
<protein>
    <submittedName>
        <fullName evidence="1">Addiction module toxin RelE</fullName>
    </submittedName>
    <submittedName>
        <fullName evidence="2">Type II toxin-antitoxin system RelE/ParE family toxin</fullName>
    </submittedName>
</protein>
<sequence>MDKLVREIIYSPEYEAYYAGLDSRTKEKYDYVEHIIKTQDVVKKKYVKHLENTELYEVRVSLGSNEYRTILFAVDAASFMQATKILYLNSFLKKDTKQYKREISKAYRLLEKYMED</sequence>
<dbReference type="STRING" id="1236517.ADJ77_00430"/>
<reference evidence="1 3" key="1">
    <citation type="submission" date="2015-07" db="EMBL/GenBank/DDBJ databases">
        <authorList>
            <person name="Noorani M."/>
        </authorList>
    </citation>
    <scope>NUCLEOTIDE SEQUENCE [LARGE SCALE GENOMIC DNA]</scope>
    <source>
        <strain evidence="1 3">W1435</strain>
    </source>
</reference>
<dbReference type="Proteomes" id="UP000060345">
    <property type="component" value="Chromosome 1"/>
</dbReference>
<dbReference type="eggNOG" id="COG4679">
    <property type="taxonomic scope" value="Bacteria"/>
</dbReference>
<name>A0A0K1NH71_9BACT</name>
<gene>
    <name evidence="1" type="ORF">ADJ77_00430</name>
    <name evidence="2" type="ORF">J5A51_07575</name>
</gene>
<accession>A0A0K1NH71</accession>
<reference evidence="2 4" key="2">
    <citation type="submission" date="2021-03" db="EMBL/GenBank/DDBJ databases">
        <title>Human Oral Microbial Genomes.</title>
        <authorList>
            <person name="Johnston C.D."/>
            <person name="Chen T."/>
            <person name="Dewhirst F.E."/>
        </authorList>
    </citation>
    <scope>NUCLEOTIDE SEQUENCE [LARGE SCALE GENOMIC DNA]</scope>
    <source>
        <strain evidence="2 4">W1435</strain>
    </source>
</reference>
<organism evidence="1 3">
    <name type="scientific">Prevotella fusca JCM 17724</name>
    <dbReference type="NCBI Taxonomy" id="1236517"/>
    <lineage>
        <taxon>Bacteria</taxon>
        <taxon>Pseudomonadati</taxon>
        <taxon>Bacteroidota</taxon>
        <taxon>Bacteroidia</taxon>
        <taxon>Bacteroidales</taxon>
        <taxon>Prevotellaceae</taxon>
        <taxon>Prevotella</taxon>
    </lineage>
</organism>
<evidence type="ECO:0000313" key="4">
    <source>
        <dbReference type="Proteomes" id="UP000682005"/>
    </source>
</evidence>
<evidence type="ECO:0000313" key="3">
    <source>
        <dbReference type="Proteomes" id="UP000060345"/>
    </source>
</evidence>
<dbReference type="InterPro" id="IPR009241">
    <property type="entry name" value="HigB-like"/>
</dbReference>
<dbReference type="EMBL" id="CP072370">
    <property type="protein sequence ID" value="QUB87323.1"/>
    <property type="molecule type" value="Genomic_DNA"/>
</dbReference>
<dbReference type="AlphaFoldDB" id="A0A0K1NH71"/>
<proteinExistence type="predicted"/>
<dbReference type="OrthoDB" id="1029341at2"/>
<evidence type="ECO:0000313" key="1">
    <source>
        <dbReference type="EMBL" id="AKU68380.1"/>
    </source>
</evidence>
<dbReference type="RefSeq" id="WP_025078703.1">
    <property type="nucleotide sequence ID" value="NZ_BAKO01000022.1"/>
</dbReference>
<keyword evidence="4" id="KW-1185">Reference proteome</keyword>
<dbReference type="EMBL" id="CP012074">
    <property type="protein sequence ID" value="AKU68380.1"/>
    <property type="molecule type" value="Genomic_DNA"/>
</dbReference>
<dbReference type="Proteomes" id="UP000682005">
    <property type="component" value="Chromosome 1"/>
</dbReference>
<dbReference type="KEGG" id="pfus:ADJ77_00430"/>
<evidence type="ECO:0000313" key="2">
    <source>
        <dbReference type="EMBL" id="QUB87323.1"/>
    </source>
</evidence>